<dbReference type="WBParaSite" id="TASK_0000384601-mRNA-1">
    <property type="protein sequence ID" value="TASK_0000384601-mRNA-1"/>
    <property type="gene ID" value="TASK_0000384601"/>
</dbReference>
<keyword evidence="10" id="KW-0378">Hydrolase</keyword>
<comment type="cofactor">
    <cofactor evidence="1">
        <name>Mn(2+)</name>
        <dbReference type="ChEBI" id="CHEBI:29035"/>
    </cofactor>
</comment>
<evidence type="ECO:0000313" key="19">
    <source>
        <dbReference type="Proteomes" id="UP000282613"/>
    </source>
</evidence>
<dbReference type="GO" id="GO:0005840">
    <property type="term" value="C:ribosome"/>
    <property type="evidence" value="ECO:0007669"/>
    <property type="project" value="InterPro"/>
</dbReference>
<dbReference type="GO" id="GO:0005930">
    <property type="term" value="C:axoneme"/>
    <property type="evidence" value="ECO:0007669"/>
    <property type="project" value="UniProtKB-SubCell"/>
</dbReference>
<evidence type="ECO:0000313" key="20">
    <source>
        <dbReference type="WBParaSite" id="TASK_0000384601-mRNA-1"/>
    </source>
</evidence>
<dbReference type="SUPFAM" id="SSF55811">
    <property type="entry name" value="Nudix"/>
    <property type="match status" value="1"/>
</dbReference>
<dbReference type="InterPro" id="IPR020084">
    <property type="entry name" value="NUDIX_hydrolase_CS"/>
</dbReference>
<sequence length="923" mass="105471">MCVDRIMEKYSPSLDTIKMQIFFDMNYMPKDLFLKEHEDIVATRFKPMLEKICAPVKNDPEGWENIYRLIISGALLYPGLGSANRIAAIREATSILQTYMPVEEMPKFCLMRPERREQRFFKLVKLVLGTRVYNYSLGFGGEGIDNLPELVEEGLRTTVETLDKQLKEVESYAALFTSLYLKLAAFDVNTETLANVAAVEAEKMGVSRNLLKAATVNARQLTVYLRLFRSDLVGLESGHREDKEKLVNVLGEILNCLRANQNTLEPSFQKHLIELSRLWMKFKENVTFIAMLSNLLNSLQQFSFRRYVLLEASRLLNLIHEAEVVCDEIRKGFCAWSIVRYQGLPIPCTPWIGVFVFEGKSYGFSSVEAAMEFDSAPERFIAELNEVARQNPELMNLLSMASTFQEGRAFFPNEDDGVEPKQMADQGIQTLVHPIPRHIDTKYTWNEWELRRRALQLNYVRKCVTHSVQTRLSNWRRDNDTQVYLPKYGNMAFLVLNMKLECNQTKRDNYSQVPRPSVYLHGLRGGHPTFNHCLASPWMSRVAEIFGSANRQRCISLLRRLAPVRPTPDGVFDSAVVIPLCYYDRQHPAILFTKRSLLVRHFPGEVSFPGGRMEPNESVVEAALRELEEEVGIPPSFVDPWTTFTPLPTRTVLSLIHPLVGFIGNYDPLEDTINQQVGGSLQSVRLRPSPHEVDMVVFRSINWLSNPAYREHCVYREHLCLPFTGATTFLGSPCPTSREFHKSATFSLPVFGGSPGCVEPPRITGTTALLTYQLLTCLLPQGLLYFIFPWTLIDVLRAFVRSFAVKKKPNYADQPEKIRKPVLVKTLRGFQFNDGDHVYKGDILVRQMGLEIYPGENVKLNRDTWDLVALRGGRFTITTETLSPYPDSPLYPVVKEEGRVLQRPFVHVIAPPTVPVFKLKRYL</sequence>
<evidence type="ECO:0000256" key="11">
    <source>
        <dbReference type="ARBA" id="ARBA00022842"/>
    </source>
</evidence>
<dbReference type="Pfam" id="PF12018">
    <property type="entry name" value="FAP206"/>
    <property type="match status" value="1"/>
</dbReference>
<evidence type="ECO:0000313" key="18">
    <source>
        <dbReference type="EMBL" id="VDK32449.1"/>
    </source>
</evidence>
<evidence type="ECO:0000256" key="14">
    <source>
        <dbReference type="ARBA" id="ARBA00023212"/>
    </source>
</evidence>
<evidence type="ECO:0000256" key="2">
    <source>
        <dbReference type="ARBA" id="ARBA00001946"/>
    </source>
</evidence>
<evidence type="ECO:0000259" key="17">
    <source>
        <dbReference type="PROSITE" id="PS51462"/>
    </source>
</evidence>
<keyword evidence="14" id="KW-0206">Cytoskeleton</keyword>
<dbReference type="InterPro" id="IPR045121">
    <property type="entry name" value="CoAse"/>
</dbReference>
<dbReference type="InterPro" id="IPR000059">
    <property type="entry name" value="NUDIX_hydrolase_NudL_CS"/>
</dbReference>
<dbReference type="PANTHER" id="PTHR21442">
    <property type="entry name" value="CILIA- AND FLAGELLA-ASSOCIATED PROTEIN 206"/>
    <property type="match status" value="1"/>
</dbReference>
<dbReference type="InterPro" id="IPR021897">
    <property type="entry name" value="FAP206"/>
</dbReference>
<accession>A0A0R3W241</accession>
<comment type="similarity">
    <text evidence="4">Belongs to the Nudix hydrolase family. PCD1 subfamily.</text>
</comment>
<dbReference type="CDD" id="cd03426">
    <property type="entry name" value="NUDIX_CoAse_Nudt7"/>
    <property type="match status" value="1"/>
</dbReference>
<dbReference type="GO" id="GO:0000287">
    <property type="term" value="F:magnesium ion binding"/>
    <property type="evidence" value="ECO:0007669"/>
    <property type="project" value="InterPro"/>
</dbReference>
<feature type="domain" description="Nudix hydrolase" evidence="17">
    <location>
        <begin position="570"/>
        <end position="726"/>
    </location>
</feature>
<keyword evidence="9" id="KW-0970">Cilium biogenesis/degradation</keyword>
<keyword evidence="11" id="KW-0460">Magnesium</keyword>
<dbReference type="EMBL" id="UYRS01018316">
    <property type="protein sequence ID" value="VDK32449.1"/>
    <property type="molecule type" value="Genomic_DNA"/>
</dbReference>
<dbReference type="InterPro" id="IPR000086">
    <property type="entry name" value="NUDIX_hydrolase_dom"/>
</dbReference>
<dbReference type="PROSITE" id="PS01293">
    <property type="entry name" value="NUDIX_COA"/>
    <property type="match status" value="1"/>
</dbReference>
<comment type="similarity">
    <text evidence="5">Belongs to the CFAP206 family.</text>
</comment>
<evidence type="ECO:0000256" key="12">
    <source>
        <dbReference type="ARBA" id="ARBA00023069"/>
    </source>
</evidence>
<dbReference type="Pfam" id="PF00293">
    <property type="entry name" value="NUDIX"/>
    <property type="match status" value="1"/>
</dbReference>
<dbReference type="InterPro" id="IPR015797">
    <property type="entry name" value="NUDIX_hydrolase-like_dom_sf"/>
</dbReference>
<dbReference type="GO" id="GO:0036064">
    <property type="term" value="C:ciliary basal body"/>
    <property type="evidence" value="ECO:0007669"/>
    <property type="project" value="TreeGrafter"/>
</dbReference>
<evidence type="ECO:0000256" key="4">
    <source>
        <dbReference type="ARBA" id="ARBA00006506"/>
    </source>
</evidence>
<dbReference type="GO" id="GO:0003735">
    <property type="term" value="F:structural constituent of ribosome"/>
    <property type="evidence" value="ECO:0007669"/>
    <property type="project" value="InterPro"/>
</dbReference>
<evidence type="ECO:0000256" key="7">
    <source>
        <dbReference type="ARBA" id="ARBA00022490"/>
    </source>
</evidence>
<dbReference type="GO" id="GO:0003356">
    <property type="term" value="P:regulation of cilium beat frequency"/>
    <property type="evidence" value="ECO:0007669"/>
    <property type="project" value="TreeGrafter"/>
</dbReference>
<dbReference type="GO" id="GO:0009132">
    <property type="term" value="P:nucleoside diphosphate metabolic process"/>
    <property type="evidence" value="ECO:0007669"/>
    <property type="project" value="InterPro"/>
</dbReference>
<evidence type="ECO:0000256" key="13">
    <source>
        <dbReference type="ARBA" id="ARBA00023211"/>
    </source>
</evidence>
<evidence type="ECO:0000256" key="5">
    <source>
        <dbReference type="ARBA" id="ARBA00010500"/>
    </source>
</evidence>
<dbReference type="OrthoDB" id="10251073at2759"/>
<proteinExistence type="inferred from homology"/>
<keyword evidence="8" id="KW-0479">Metal-binding</keyword>
<dbReference type="PROSITE" id="PS51462">
    <property type="entry name" value="NUDIX"/>
    <property type="match status" value="1"/>
</dbReference>
<comment type="cofactor">
    <cofactor evidence="2">
        <name>Mg(2+)</name>
        <dbReference type="ChEBI" id="CHEBI:18420"/>
    </cofactor>
</comment>
<dbReference type="GO" id="GO:0010945">
    <property type="term" value="F:coenzyme A diphosphatase activity"/>
    <property type="evidence" value="ECO:0007669"/>
    <property type="project" value="InterPro"/>
</dbReference>
<dbReference type="Proteomes" id="UP000282613">
    <property type="component" value="Unassembled WGS sequence"/>
</dbReference>
<dbReference type="Gene3D" id="3.90.79.10">
    <property type="entry name" value="Nucleoside Triphosphate Pyrophosphohydrolase"/>
    <property type="match status" value="1"/>
</dbReference>
<dbReference type="AlphaFoldDB" id="A0A0R3W241"/>
<dbReference type="PANTHER" id="PTHR21442:SF0">
    <property type="entry name" value="CILIA- AND FLAGELLA-ASSOCIATED PROTEIN 206"/>
    <property type="match status" value="1"/>
</dbReference>
<keyword evidence="12" id="KW-0969">Cilium</keyword>
<dbReference type="PROSITE" id="PS00893">
    <property type="entry name" value="NUDIX_BOX"/>
    <property type="match status" value="1"/>
</dbReference>
<keyword evidence="19" id="KW-1185">Reference proteome</keyword>
<evidence type="ECO:0000256" key="15">
    <source>
        <dbReference type="ARBA" id="ARBA00023273"/>
    </source>
</evidence>
<organism evidence="20">
    <name type="scientific">Taenia asiatica</name>
    <name type="common">Asian tapeworm</name>
    <dbReference type="NCBI Taxonomy" id="60517"/>
    <lineage>
        <taxon>Eukaryota</taxon>
        <taxon>Metazoa</taxon>
        <taxon>Spiralia</taxon>
        <taxon>Lophotrochozoa</taxon>
        <taxon>Platyhelminthes</taxon>
        <taxon>Cestoda</taxon>
        <taxon>Eucestoda</taxon>
        <taxon>Cyclophyllidea</taxon>
        <taxon>Taeniidae</taxon>
        <taxon>Taenia</taxon>
    </lineage>
</organism>
<evidence type="ECO:0000256" key="10">
    <source>
        <dbReference type="ARBA" id="ARBA00022801"/>
    </source>
</evidence>
<reference evidence="18 19" key="2">
    <citation type="submission" date="2018-11" db="EMBL/GenBank/DDBJ databases">
        <authorList>
            <consortium name="Pathogen Informatics"/>
        </authorList>
    </citation>
    <scope>NUCLEOTIDE SEQUENCE [LARGE SCALE GENOMIC DNA]</scope>
</reference>
<evidence type="ECO:0000256" key="6">
    <source>
        <dbReference type="ARBA" id="ARBA00021602"/>
    </source>
</evidence>
<keyword evidence="15" id="KW-0966">Cell projection</keyword>
<name>A0A0R3W241_TAEAS</name>
<dbReference type="InterPro" id="IPR001684">
    <property type="entry name" value="Ribosomal_bL27"/>
</dbReference>
<comment type="function">
    <text evidence="16">Essential for sperm motility and is involved in the regulation of the beating frequency of motile cilia on the epithelial cells of the respiratory tract. Required for the establishment of radial spokes in sperm flagella.</text>
</comment>
<comment type="subcellular location">
    <subcellularLocation>
        <location evidence="3">Cytoplasm</location>
        <location evidence="3">Cytoskeleton</location>
        <location evidence="3">Cilium axoneme</location>
    </subcellularLocation>
</comment>
<keyword evidence="13" id="KW-0464">Manganese</keyword>
<dbReference type="STRING" id="60517.A0A0R3W241"/>
<dbReference type="GO" id="GO:0030030">
    <property type="term" value="P:cell projection organization"/>
    <property type="evidence" value="ECO:0007669"/>
    <property type="project" value="UniProtKB-KW"/>
</dbReference>
<protein>
    <recommendedName>
        <fullName evidence="6">Cilia- and flagella-associated protein 206</fullName>
    </recommendedName>
</protein>
<evidence type="ECO:0000256" key="9">
    <source>
        <dbReference type="ARBA" id="ARBA00022794"/>
    </source>
</evidence>
<evidence type="ECO:0000256" key="8">
    <source>
        <dbReference type="ARBA" id="ARBA00022723"/>
    </source>
</evidence>
<keyword evidence="7" id="KW-0963">Cytoplasm</keyword>
<dbReference type="Gene3D" id="2.40.50.100">
    <property type="match status" value="1"/>
</dbReference>
<dbReference type="GO" id="GO:0006412">
    <property type="term" value="P:translation"/>
    <property type="evidence" value="ECO:0007669"/>
    <property type="project" value="InterPro"/>
</dbReference>
<dbReference type="Pfam" id="PF01016">
    <property type="entry name" value="Ribosomal_L27"/>
    <property type="match status" value="1"/>
</dbReference>
<evidence type="ECO:0000256" key="1">
    <source>
        <dbReference type="ARBA" id="ARBA00001936"/>
    </source>
</evidence>
<dbReference type="SUPFAM" id="SSF110324">
    <property type="entry name" value="Ribosomal L27 protein-like"/>
    <property type="match status" value="1"/>
</dbReference>
<evidence type="ECO:0000256" key="16">
    <source>
        <dbReference type="ARBA" id="ARBA00045321"/>
    </source>
</evidence>
<gene>
    <name evidence="18" type="ORF">TASK_LOCUS3847</name>
</gene>
<reference evidence="20" key="1">
    <citation type="submission" date="2016-04" db="UniProtKB">
        <authorList>
            <consortium name="WormBaseParasite"/>
        </authorList>
    </citation>
    <scope>IDENTIFICATION</scope>
</reference>
<evidence type="ECO:0000256" key="3">
    <source>
        <dbReference type="ARBA" id="ARBA00004430"/>
    </source>
</evidence>
<dbReference type="GO" id="GO:0030145">
    <property type="term" value="F:manganese ion binding"/>
    <property type="evidence" value="ECO:0007669"/>
    <property type="project" value="InterPro"/>
</dbReference>